<evidence type="ECO:0000256" key="1">
    <source>
        <dbReference type="SAM" id="MobiDB-lite"/>
    </source>
</evidence>
<dbReference type="Pfam" id="PF00078">
    <property type="entry name" value="RVT_1"/>
    <property type="match status" value="1"/>
</dbReference>
<dbReference type="Gene3D" id="3.60.10.10">
    <property type="entry name" value="Endonuclease/exonuclease/phosphatase"/>
    <property type="match status" value="1"/>
</dbReference>
<dbReference type="Pfam" id="PF13456">
    <property type="entry name" value="RVT_3"/>
    <property type="match status" value="1"/>
</dbReference>
<dbReference type="InterPro" id="IPR044730">
    <property type="entry name" value="RNase_H-like_dom_plant"/>
</dbReference>
<dbReference type="CDD" id="cd06222">
    <property type="entry name" value="RNase_H_like"/>
    <property type="match status" value="1"/>
</dbReference>
<dbReference type="Gene3D" id="3.30.420.10">
    <property type="entry name" value="Ribonuclease H-like superfamily/Ribonuclease H"/>
    <property type="match status" value="1"/>
</dbReference>
<organism evidence="3 4">
    <name type="scientific">Rhododendron simsii</name>
    <name type="common">Sims's rhododendron</name>
    <dbReference type="NCBI Taxonomy" id="118357"/>
    <lineage>
        <taxon>Eukaryota</taxon>
        <taxon>Viridiplantae</taxon>
        <taxon>Streptophyta</taxon>
        <taxon>Embryophyta</taxon>
        <taxon>Tracheophyta</taxon>
        <taxon>Spermatophyta</taxon>
        <taxon>Magnoliopsida</taxon>
        <taxon>eudicotyledons</taxon>
        <taxon>Gunneridae</taxon>
        <taxon>Pentapetalae</taxon>
        <taxon>asterids</taxon>
        <taxon>Ericales</taxon>
        <taxon>Ericaceae</taxon>
        <taxon>Ericoideae</taxon>
        <taxon>Rhodoreae</taxon>
        <taxon>Rhododendron</taxon>
    </lineage>
</organism>
<accession>A0A834LK45</accession>
<sequence length="1500" mass="168238">MVVAVDSPPDKATRVLTTTAEGEGAESVQDGTVLVRKDKTVIPCDEPAGILSSHEATCLSSISKSSSSKDKDKPLLEAPSDISPLINPSQLDPNRATKSLPSPNPPSTVGLSSIFDKLLCLKRKSPPTSPSNVSPPLKLQKPDHPVEAFSSPAPNIPYFTPGEFEAFIQPGILSLAQPTGDSGKARKSAARRASSFKRKGILNEVPIVPSFQHNQQDLLGFSIDVTPIANGDGISPTEASNVSSPHGGENWTLSCIYFHPDAGTKAQAWSHLRSCSRSLFSLWLCIGDFNEVSSSKEKWGGLPVSSSRLEAFNGLVSDCSLLDLEFKGLSYTWSNNRSGLDNIRERIDRALANAEWRVMFPYAQVFQDAIIGSDHSPLLLDFYVSPTSVRKAFKFESLWTTSPNCLPTIKDNWPVQVQGSAMFRWSSRLKALKKNLAPTAENLQVQQAIHKTMEIIMAREEMYLHQRSRVNWLNYGDRNSKFFYTTLIQRRQRNQILRLKAHAGVWKESEDDINLEIHHYFTALFENDGPRDFTTSTDHIFPKVTGEMNRILTKQVNNEEIRVAVFQMGALKAPGPNGYPGLFFQKFWNEVGGDTCLAVKSFFQGGFLLKKLNHTNIVLIPKVPHPESLSQFRPISLCNFSVKIISKVLANRLKKFLNGIITPYQSAFVPGRQIQDNILVAHEAFHFLKRKRRGKESFAAIKLDLSKGYDRVQWDFLEVVMRKIGLCDMFIHWVMQIVSTVFYTVTANGKNRFSFLPSRGLRQGDPLSPYLFLIIMDVLSVMLCNGIRDNLFNGLKIKRGFPLLSHVMFVDDVLLFVSNGNRGIHNLKNILDQFCIASGQLINFEKSSICFSANTSQDAKRVICNILNIPIMGADSKYLGLPFFWGRSKSEAYMFLIEKAITKMQGWKTKDLNVAGKETLIKHVIQAIPSYAMACFSLSQKFCNKLNKYVRRFWCSGSPEDAKIHWVNGDDLCKAKNQGGLGFRDFKSFNLALLAKQGWRLIQNPNAFWARLLKSLYFPNGNFLKATKGSRPSWAWASLLKGRELLMKGVRWQIQNGASVDFWVDKWVPSLPSFCIQSTKPPWVPNNKVADFINPTSGEWRIAKLRQVLSEEEIQAVTNIPISKLGGADAVIWGLHPSGKYTVKRGYHKAWSDYIISKPERPSTSNVPGPSFWNFLWNLKIPPKLKHFWWRACRNKLATKENLVQRKCAISPICQRCGKAIESSEHILFLCKWARKVFFASPLAGVFFPNEIGSVLAWSLKLKEEIDKGNLEPDIFTKTVFLCWFIWKARNDLVFQSLKQSPVSIVARAMGAWDEFISATETISSTHQSRHSSPPLPSFHWIPPGAGSMKINCDASWSKDLKRGWGGIILRDDRGHLVDGRRFRISASSAFLAEASVLREACLFAKALNLSSVCIENDNVQLISLSVSELVPPWQALAIISDIRLLASELRLSFCWTPREGNEAAHWIASSKASSLGLDWVVSPPAVLFSILCNDALVYQ</sequence>
<dbReference type="SUPFAM" id="SSF56672">
    <property type="entry name" value="DNA/RNA polymerases"/>
    <property type="match status" value="1"/>
</dbReference>
<dbReference type="EMBL" id="WJXA01000006">
    <property type="protein sequence ID" value="KAF7140294.1"/>
    <property type="molecule type" value="Genomic_DNA"/>
</dbReference>
<dbReference type="GO" id="GO:0004523">
    <property type="term" value="F:RNA-DNA hybrid ribonuclease activity"/>
    <property type="evidence" value="ECO:0007669"/>
    <property type="project" value="InterPro"/>
</dbReference>
<evidence type="ECO:0000313" key="4">
    <source>
        <dbReference type="Proteomes" id="UP000626092"/>
    </source>
</evidence>
<dbReference type="SUPFAM" id="SSF56219">
    <property type="entry name" value="DNase I-like"/>
    <property type="match status" value="1"/>
</dbReference>
<feature type="compositionally biased region" description="Polar residues" evidence="1">
    <location>
        <begin position="86"/>
        <end position="108"/>
    </location>
</feature>
<reference evidence="3" key="1">
    <citation type="submission" date="2019-11" db="EMBL/GenBank/DDBJ databases">
        <authorList>
            <person name="Liu Y."/>
            <person name="Hou J."/>
            <person name="Li T.-Q."/>
            <person name="Guan C.-H."/>
            <person name="Wu X."/>
            <person name="Wu H.-Z."/>
            <person name="Ling F."/>
            <person name="Zhang R."/>
            <person name="Shi X.-G."/>
            <person name="Ren J.-P."/>
            <person name="Chen E.-F."/>
            <person name="Sun J.-M."/>
        </authorList>
    </citation>
    <scope>NUCLEOTIDE SEQUENCE</scope>
    <source>
        <strain evidence="3">Adult_tree_wgs_1</strain>
        <tissue evidence="3">Leaves</tissue>
    </source>
</reference>
<feature type="region of interest" description="Disordered" evidence="1">
    <location>
        <begin position="1"/>
        <end position="30"/>
    </location>
</feature>
<dbReference type="PANTHER" id="PTHR33116:SF86">
    <property type="entry name" value="REVERSE TRANSCRIPTASE DOMAIN-CONTAINING PROTEIN"/>
    <property type="match status" value="1"/>
</dbReference>
<dbReference type="PROSITE" id="PS50878">
    <property type="entry name" value="RT_POL"/>
    <property type="match status" value="1"/>
</dbReference>
<name>A0A834LK45_RHOSS</name>
<keyword evidence="4" id="KW-1185">Reference proteome</keyword>
<dbReference type="InterPro" id="IPR012337">
    <property type="entry name" value="RNaseH-like_sf"/>
</dbReference>
<protein>
    <recommendedName>
        <fullName evidence="2">Reverse transcriptase domain-containing protein</fullName>
    </recommendedName>
</protein>
<dbReference type="PANTHER" id="PTHR33116">
    <property type="entry name" value="REVERSE TRANSCRIPTASE ZINC-BINDING DOMAIN-CONTAINING PROTEIN-RELATED-RELATED"/>
    <property type="match status" value="1"/>
</dbReference>
<feature type="region of interest" description="Disordered" evidence="1">
    <location>
        <begin position="125"/>
        <end position="144"/>
    </location>
</feature>
<dbReference type="GO" id="GO:0003676">
    <property type="term" value="F:nucleic acid binding"/>
    <property type="evidence" value="ECO:0007669"/>
    <property type="project" value="InterPro"/>
</dbReference>
<dbReference type="CDD" id="cd01650">
    <property type="entry name" value="RT_nLTR_like"/>
    <property type="match status" value="1"/>
</dbReference>
<gene>
    <name evidence="3" type="ORF">RHSIM_Rhsim06G0103400</name>
</gene>
<dbReference type="InterPro" id="IPR036691">
    <property type="entry name" value="Endo/exonu/phosph_ase_sf"/>
</dbReference>
<dbReference type="InterPro" id="IPR043502">
    <property type="entry name" value="DNA/RNA_pol_sf"/>
</dbReference>
<dbReference type="OrthoDB" id="1750790at2759"/>
<dbReference type="InterPro" id="IPR002156">
    <property type="entry name" value="RNaseH_domain"/>
</dbReference>
<evidence type="ECO:0000259" key="2">
    <source>
        <dbReference type="PROSITE" id="PS50878"/>
    </source>
</evidence>
<dbReference type="Pfam" id="PF13966">
    <property type="entry name" value="zf-RVT"/>
    <property type="match status" value="1"/>
</dbReference>
<evidence type="ECO:0000313" key="3">
    <source>
        <dbReference type="EMBL" id="KAF7140294.1"/>
    </source>
</evidence>
<feature type="region of interest" description="Disordered" evidence="1">
    <location>
        <begin position="62"/>
        <end position="108"/>
    </location>
</feature>
<dbReference type="InterPro" id="IPR026960">
    <property type="entry name" value="RVT-Znf"/>
</dbReference>
<proteinExistence type="predicted"/>
<feature type="domain" description="Reverse transcriptase" evidence="2">
    <location>
        <begin position="601"/>
        <end position="883"/>
    </location>
</feature>
<dbReference type="SUPFAM" id="SSF53098">
    <property type="entry name" value="Ribonuclease H-like"/>
    <property type="match status" value="1"/>
</dbReference>
<dbReference type="InterPro" id="IPR036397">
    <property type="entry name" value="RNaseH_sf"/>
</dbReference>
<dbReference type="Proteomes" id="UP000626092">
    <property type="component" value="Unassembled WGS sequence"/>
</dbReference>
<dbReference type="InterPro" id="IPR000477">
    <property type="entry name" value="RT_dom"/>
</dbReference>
<comment type="caution">
    <text evidence="3">The sequence shown here is derived from an EMBL/GenBank/DDBJ whole genome shotgun (WGS) entry which is preliminary data.</text>
</comment>